<comment type="caution">
    <text evidence="1">The sequence shown here is derived from an EMBL/GenBank/DDBJ whole genome shotgun (WGS) entry which is preliminary data.</text>
</comment>
<dbReference type="OrthoDB" id="2951834at2759"/>
<sequence length="382" mass="43813">MSHVSASKSSSMSQCLLTFQNGFLGLVQPKRHVVRLQTTDDSEWVTSDLDDIRLDLFQSSTPEKLSRENNPNFSRRYRGQPRLVIPDNSVAIEKPQIKNDDANIERSPTIFLNLPVEVRLLIYRHLLITRGFPVLCPEPGGFRVLGSANYDATYNLHPQILATCRQINREGTSLLYSENVFRRQFFWRTIYTRSGKRLSPRWNSSPLKTANLESISRVRIFEHYGRWLSGKGELKVLQEFPYLRELQVRVDLGSDQSGADLDPELVLKHTLRAASNHPSRILLKIHLPFDEDFYSWSSRCVGGSLDFSLHRARKMELEAWMREKYLFLGRNMAWNFTTRVSEWCGPSCLIGLDVGGRSAVCPDTITCFLETDEGVKTTLEPI</sequence>
<accession>A0A9P9D7V6</accession>
<dbReference type="Proteomes" id="UP000717696">
    <property type="component" value="Unassembled WGS sequence"/>
</dbReference>
<gene>
    <name evidence="1" type="ORF">B0J13DRAFT_488411</name>
</gene>
<dbReference type="EMBL" id="JAGMUU010000044">
    <property type="protein sequence ID" value="KAH7113984.1"/>
    <property type="molecule type" value="Genomic_DNA"/>
</dbReference>
<evidence type="ECO:0000313" key="1">
    <source>
        <dbReference type="EMBL" id="KAH7113984.1"/>
    </source>
</evidence>
<evidence type="ECO:0008006" key="3">
    <source>
        <dbReference type="Google" id="ProtNLM"/>
    </source>
</evidence>
<reference evidence="1" key="1">
    <citation type="journal article" date="2021" name="Nat. Commun.">
        <title>Genetic determinants of endophytism in the Arabidopsis root mycobiome.</title>
        <authorList>
            <person name="Mesny F."/>
            <person name="Miyauchi S."/>
            <person name="Thiergart T."/>
            <person name="Pickel B."/>
            <person name="Atanasova L."/>
            <person name="Karlsson M."/>
            <person name="Huettel B."/>
            <person name="Barry K.W."/>
            <person name="Haridas S."/>
            <person name="Chen C."/>
            <person name="Bauer D."/>
            <person name="Andreopoulos W."/>
            <person name="Pangilinan J."/>
            <person name="LaButti K."/>
            <person name="Riley R."/>
            <person name="Lipzen A."/>
            <person name="Clum A."/>
            <person name="Drula E."/>
            <person name="Henrissat B."/>
            <person name="Kohler A."/>
            <person name="Grigoriev I.V."/>
            <person name="Martin F.M."/>
            <person name="Hacquard S."/>
        </authorList>
    </citation>
    <scope>NUCLEOTIDE SEQUENCE</scope>
    <source>
        <strain evidence="1">MPI-CAGE-AT-0021</strain>
    </source>
</reference>
<keyword evidence="2" id="KW-1185">Reference proteome</keyword>
<dbReference type="PANTHER" id="PTHR42085:SF4">
    <property type="entry name" value="F-BOX DOMAIN-CONTAINING PROTEIN"/>
    <property type="match status" value="1"/>
</dbReference>
<feature type="non-terminal residue" evidence="1">
    <location>
        <position position="1"/>
    </location>
</feature>
<dbReference type="InterPro" id="IPR038883">
    <property type="entry name" value="AN11006-like"/>
</dbReference>
<name>A0A9P9D7V6_9HYPO</name>
<dbReference type="PANTHER" id="PTHR42085">
    <property type="entry name" value="F-BOX DOMAIN-CONTAINING PROTEIN"/>
    <property type="match status" value="1"/>
</dbReference>
<organism evidence="1 2">
    <name type="scientific">Dactylonectria estremocensis</name>
    <dbReference type="NCBI Taxonomy" id="1079267"/>
    <lineage>
        <taxon>Eukaryota</taxon>
        <taxon>Fungi</taxon>
        <taxon>Dikarya</taxon>
        <taxon>Ascomycota</taxon>
        <taxon>Pezizomycotina</taxon>
        <taxon>Sordariomycetes</taxon>
        <taxon>Hypocreomycetidae</taxon>
        <taxon>Hypocreales</taxon>
        <taxon>Nectriaceae</taxon>
        <taxon>Dactylonectria</taxon>
    </lineage>
</organism>
<evidence type="ECO:0000313" key="2">
    <source>
        <dbReference type="Proteomes" id="UP000717696"/>
    </source>
</evidence>
<proteinExistence type="predicted"/>
<protein>
    <recommendedName>
        <fullName evidence="3">F-box domain-containing protein</fullName>
    </recommendedName>
</protein>
<dbReference type="AlphaFoldDB" id="A0A9P9D7V6"/>